<keyword evidence="1" id="KW-0732">Signal</keyword>
<feature type="chain" id="PRO_5014597860" evidence="1">
    <location>
        <begin position="31"/>
        <end position="88"/>
    </location>
</feature>
<accession>A0A2M4DNS0</accession>
<organism evidence="2">
    <name type="scientific">Anopheles darlingi</name>
    <name type="common">Mosquito</name>
    <dbReference type="NCBI Taxonomy" id="43151"/>
    <lineage>
        <taxon>Eukaryota</taxon>
        <taxon>Metazoa</taxon>
        <taxon>Ecdysozoa</taxon>
        <taxon>Arthropoda</taxon>
        <taxon>Hexapoda</taxon>
        <taxon>Insecta</taxon>
        <taxon>Pterygota</taxon>
        <taxon>Neoptera</taxon>
        <taxon>Endopterygota</taxon>
        <taxon>Diptera</taxon>
        <taxon>Nematocera</taxon>
        <taxon>Culicoidea</taxon>
        <taxon>Culicidae</taxon>
        <taxon>Anophelinae</taxon>
        <taxon>Anopheles</taxon>
    </lineage>
</organism>
<protein>
    <submittedName>
        <fullName evidence="2">Putative secreted protein</fullName>
    </submittedName>
</protein>
<feature type="signal peptide" evidence="1">
    <location>
        <begin position="1"/>
        <end position="30"/>
    </location>
</feature>
<sequence>MTSVAWAFSSFRLLISVVAWCLCLWPHSATFSALCVRASVRPPPPFSARSRILNGLPSPGPCPGLPGIGIVQIVRRIESRGRRRLLHC</sequence>
<dbReference type="EMBL" id="GGFL01015048">
    <property type="protein sequence ID" value="MBW79226.1"/>
    <property type="molecule type" value="Transcribed_RNA"/>
</dbReference>
<evidence type="ECO:0000256" key="1">
    <source>
        <dbReference type="SAM" id="SignalP"/>
    </source>
</evidence>
<proteinExistence type="predicted"/>
<reference evidence="2" key="1">
    <citation type="submission" date="2018-01" db="EMBL/GenBank/DDBJ databases">
        <title>An insight into the sialome of Amazonian anophelines.</title>
        <authorList>
            <person name="Ribeiro J.M."/>
            <person name="Scarpassa V."/>
            <person name="Calvo E."/>
        </authorList>
    </citation>
    <scope>NUCLEOTIDE SEQUENCE</scope>
</reference>
<dbReference type="AlphaFoldDB" id="A0A2M4DNS0"/>
<evidence type="ECO:0000313" key="2">
    <source>
        <dbReference type="EMBL" id="MBW79226.1"/>
    </source>
</evidence>
<name>A0A2M4DNS0_ANODA</name>